<dbReference type="AlphaFoldDB" id="A0A6A4GIF2"/>
<dbReference type="EMBL" id="ML770007">
    <property type="protein sequence ID" value="KAE9385278.1"/>
    <property type="molecule type" value="Genomic_DNA"/>
</dbReference>
<evidence type="ECO:0008006" key="3">
    <source>
        <dbReference type="Google" id="ProtNLM"/>
    </source>
</evidence>
<dbReference type="Gene3D" id="3.30.420.10">
    <property type="entry name" value="Ribonuclease H-like superfamily/Ribonuclease H"/>
    <property type="match status" value="1"/>
</dbReference>
<accession>A0A6A4GIF2</accession>
<dbReference type="SUPFAM" id="SSF46689">
    <property type="entry name" value="Homeodomain-like"/>
    <property type="match status" value="1"/>
</dbReference>
<reference evidence="1" key="1">
    <citation type="journal article" date="2019" name="Environ. Microbiol.">
        <title>Fungal ecological strategies reflected in gene transcription - a case study of two litter decomposers.</title>
        <authorList>
            <person name="Barbi F."/>
            <person name="Kohler A."/>
            <person name="Barry K."/>
            <person name="Baskaran P."/>
            <person name="Daum C."/>
            <person name="Fauchery L."/>
            <person name="Ihrmark K."/>
            <person name="Kuo A."/>
            <person name="LaButti K."/>
            <person name="Lipzen A."/>
            <person name="Morin E."/>
            <person name="Grigoriev I.V."/>
            <person name="Henrissat B."/>
            <person name="Lindahl B."/>
            <person name="Martin F."/>
        </authorList>
    </citation>
    <scope>NUCLEOTIDE SEQUENCE</scope>
    <source>
        <strain evidence="1">JB14</strain>
    </source>
</reference>
<dbReference type="OrthoDB" id="2431447at2759"/>
<proteinExistence type="predicted"/>
<dbReference type="Proteomes" id="UP000799118">
    <property type="component" value="Unassembled WGS sequence"/>
</dbReference>
<dbReference type="InterPro" id="IPR036397">
    <property type="entry name" value="RNaseH_sf"/>
</dbReference>
<evidence type="ECO:0000313" key="1">
    <source>
        <dbReference type="EMBL" id="KAE9385278.1"/>
    </source>
</evidence>
<evidence type="ECO:0000313" key="2">
    <source>
        <dbReference type="Proteomes" id="UP000799118"/>
    </source>
</evidence>
<dbReference type="GO" id="GO:0003676">
    <property type="term" value="F:nucleic acid binding"/>
    <property type="evidence" value="ECO:0007669"/>
    <property type="project" value="InterPro"/>
</dbReference>
<sequence length="142" mass="16255">MTRIQHSSPKKNCLIGSIQSGKTIADAAEIAEIPYGTAKKILAKYCATGSTSNCPRSGRPSKVDDRVPYLKKEQKMKRLEWAKQNRGIKWDRVVWSDECYVHLDDLRGRIYVTRTADEEYEDNCLIPTFKQSSVRVMVWDAL</sequence>
<dbReference type="InterPro" id="IPR009057">
    <property type="entry name" value="Homeodomain-like_sf"/>
</dbReference>
<organism evidence="1 2">
    <name type="scientific">Gymnopus androsaceus JB14</name>
    <dbReference type="NCBI Taxonomy" id="1447944"/>
    <lineage>
        <taxon>Eukaryota</taxon>
        <taxon>Fungi</taxon>
        <taxon>Dikarya</taxon>
        <taxon>Basidiomycota</taxon>
        <taxon>Agaricomycotina</taxon>
        <taxon>Agaricomycetes</taxon>
        <taxon>Agaricomycetidae</taxon>
        <taxon>Agaricales</taxon>
        <taxon>Marasmiineae</taxon>
        <taxon>Omphalotaceae</taxon>
        <taxon>Gymnopus</taxon>
    </lineage>
</organism>
<gene>
    <name evidence="1" type="ORF">BT96DRAFT_949959</name>
</gene>
<name>A0A6A4GIF2_9AGAR</name>
<protein>
    <recommendedName>
        <fullName evidence="3">Transposase Tc1-like domain-containing protein</fullName>
    </recommendedName>
</protein>
<keyword evidence="2" id="KW-1185">Reference proteome</keyword>